<evidence type="ECO:0000256" key="6">
    <source>
        <dbReference type="ARBA" id="ARBA00022692"/>
    </source>
</evidence>
<keyword evidence="8 11" id="KW-1133">Transmembrane helix</keyword>
<feature type="domain" description="Histidine kinase" evidence="12">
    <location>
        <begin position="252"/>
        <end position="461"/>
    </location>
</feature>
<evidence type="ECO:0000256" key="7">
    <source>
        <dbReference type="ARBA" id="ARBA00022777"/>
    </source>
</evidence>
<evidence type="ECO:0000259" key="12">
    <source>
        <dbReference type="PROSITE" id="PS50109"/>
    </source>
</evidence>
<gene>
    <name evidence="14" type="ORF">GFK26_07000</name>
</gene>
<dbReference type="InterPro" id="IPR003594">
    <property type="entry name" value="HATPase_dom"/>
</dbReference>
<evidence type="ECO:0000256" key="5">
    <source>
        <dbReference type="ARBA" id="ARBA00022679"/>
    </source>
</evidence>
<evidence type="ECO:0000256" key="2">
    <source>
        <dbReference type="ARBA" id="ARBA00004370"/>
    </source>
</evidence>
<comment type="subcellular location">
    <subcellularLocation>
        <location evidence="2">Membrane</location>
    </subcellularLocation>
</comment>
<evidence type="ECO:0000256" key="4">
    <source>
        <dbReference type="ARBA" id="ARBA00022553"/>
    </source>
</evidence>
<dbReference type="EC" id="2.7.13.3" evidence="3"/>
<dbReference type="Gene3D" id="3.30.565.10">
    <property type="entry name" value="Histidine kinase-like ATPase, C-terminal domain"/>
    <property type="match status" value="1"/>
</dbReference>
<sequence length="461" mass="50312">MSEATPTAARTAPSLTRRVLRNVLVPLALTWMAGAVIALVIANYFSEQAFDRGMLDDAYALSANVQAGERGIELLLTPREVATVLFDQTDKVYFSVQRLDGTPISGRGDLKAPLPDEGSRYRFSDIDYDGNVLRAVVLDHDAEPGLHMPYRVIVAQTTLSRAALVQRLLFYAMAPQVLLLVLLAVWLWHGIRRDLRPLGDLQRALDTRDVRDLSPVAVAQTSKELQRLGDAVNALFDRLRYSVRAQREFVGNVAHELRTPLAGIRALAEYGLAQHDTAVWREQLTRVSERQARASHLIDQLLALALADEARTDLQRTPVALDVLAEQTVLRHLARADARGVDLGARGLDDGVTVLANEALVEGILDNLIDNALRYGGRTITVELAGRTLSVIDDGPGIPLEAQRDLMQRWAQGPAGQKLGQGAGLGLSIVARYAELLGAELRLEAAEPAGLRVSVTFADDA</sequence>
<dbReference type="RefSeq" id="WP_153281359.1">
    <property type="nucleotide sequence ID" value="NZ_CP045644.1"/>
</dbReference>
<dbReference type="Proteomes" id="UP000326780">
    <property type="component" value="Chromosome"/>
</dbReference>
<feature type="transmembrane region" description="Helical" evidence="11">
    <location>
        <begin position="23"/>
        <end position="45"/>
    </location>
</feature>
<dbReference type="SMART" id="SM00388">
    <property type="entry name" value="HisKA"/>
    <property type="match status" value="1"/>
</dbReference>
<evidence type="ECO:0000259" key="13">
    <source>
        <dbReference type="PROSITE" id="PS50885"/>
    </source>
</evidence>
<dbReference type="GO" id="GO:0005886">
    <property type="term" value="C:plasma membrane"/>
    <property type="evidence" value="ECO:0007669"/>
    <property type="project" value="TreeGrafter"/>
</dbReference>
<dbReference type="CDD" id="cd00075">
    <property type="entry name" value="HATPase"/>
    <property type="match status" value="1"/>
</dbReference>
<dbReference type="SUPFAM" id="SSF55874">
    <property type="entry name" value="ATPase domain of HSP90 chaperone/DNA topoisomerase II/histidine kinase"/>
    <property type="match status" value="1"/>
</dbReference>
<dbReference type="InterPro" id="IPR036890">
    <property type="entry name" value="HATPase_C_sf"/>
</dbReference>
<dbReference type="PANTHER" id="PTHR45436">
    <property type="entry name" value="SENSOR HISTIDINE KINASE YKOH"/>
    <property type="match status" value="1"/>
</dbReference>
<protein>
    <recommendedName>
        <fullName evidence="3">histidine kinase</fullName>
        <ecNumber evidence="3">2.7.13.3</ecNumber>
    </recommendedName>
</protein>
<evidence type="ECO:0000313" key="14">
    <source>
        <dbReference type="EMBL" id="QFZ82524.1"/>
    </source>
</evidence>
<dbReference type="Gene3D" id="1.10.287.130">
    <property type="match status" value="1"/>
</dbReference>
<evidence type="ECO:0000256" key="1">
    <source>
        <dbReference type="ARBA" id="ARBA00000085"/>
    </source>
</evidence>
<evidence type="ECO:0000256" key="3">
    <source>
        <dbReference type="ARBA" id="ARBA00012438"/>
    </source>
</evidence>
<dbReference type="InterPro" id="IPR003660">
    <property type="entry name" value="HAMP_dom"/>
</dbReference>
<dbReference type="PRINTS" id="PR00344">
    <property type="entry name" value="BCTRLSENSOR"/>
</dbReference>
<evidence type="ECO:0000256" key="9">
    <source>
        <dbReference type="ARBA" id="ARBA00023012"/>
    </source>
</evidence>
<evidence type="ECO:0000256" key="8">
    <source>
        <dbReference type="ARBA" id="ARBA00022989"/>
    </source>
</evidence>
<keyword evidence="5" id="KW-0808">Transferase</keyword>
<feature type="transmembrane region" description="Helical" evidence="11">
    <location>
        <begin position="168"/>
        <end position="188"/>
    </location>
</feature>
<comment type="catalytic activity">
    <reaction evidence="1">
        <text>ATP + protein L-histidine = ADP + protein N-phospho-L-histidine.</text>
        <dbReference type="EC" id="2.7.13.3"/>
    </reaction>
</comment>
<dbReference type="InterPro" id="IPR013727">
    <property type="entry name" value="2CSK_N"/>
</dbReference>
<accession>A0A5Q0M1S9</accession>
<evidence type="ECO:0000313" key="15">
    <source>
        <dbReference type="Proteomes" id="UP000326780"/>
    </source>
</evidence>
<reference evidence="14 15" key="1">
    <citation type="submission" date="2019-10" db="EMBL/GenBank/DDBJ databases">
        <title>Complete genome sequence of Variovorax paradoxus 5C-2.</title>
        <authorList>
            <person name="Gogoleva N.E."/>
            <person name="Balkin A.S."/>
        </authorList>
    </citation>
    <scope>NUCLEOTIDE SEQUENCE [LARGE SCALE GENOMIC DNA]</scope>
    <source>
        <strain evidence="14 15">5C-2</strain>
    </source>
</reference>
<organism evidence="14 15">
    <name type="scientific">Variovorax paradoxus</name>
    <dbReference type="NCBI Taxonomy" id="34073"/>
    <lineage>
        <taxon>Bacteria</taxon>
        <taxon>Pseudomonadati</taxon>
        <taxon>Pseudomonadota</taxon>
        <taxon>Betaproteobacteria</taxon>
        <taxon>Burkholderiales</taxon>
        <taxon>Comamonadaceae</taxon>
        <taxon>Variovorax</taxon>
    </lineage>
</organism>
<dbReference type="InterPro" id="IPR004358">
    <property type="entry name" value="Sig_transdc_His_kin-like_C"/>
</dbReference>
<keyword evidence="6 11" id="KW-0812">Transmembrane</keyword>
<keyword evidence="4" id="KW-0597">Phosphoprotein</keyword>
<dbReference type="CDD" id="cd00082">
    <property type="entry name" value="HisKA"/>
    <property type="match status" value="1"/>
</dbReference>
<keyword evidence="9" id="KW-0902">Two-component regulatory system</keyword>
<dbReference type="SMART" id="SM00387">
    <property type="entry name" value="HATPase_c"/>
    <property type="match status" value="1"/>
</dbReference>
<evidence type="ECO:0000256" key="10">
    <source>
        <dbReference type="ARBA" id="ARBA00023136"/>
    </source>
</evidence>
<name>A0A5Q0M1S9_VARPD</name>
<dbReference type="SUPFAM" id="SSF47384">
    <property type="entry name" value="Homodimeric domain of signal transducing histidine kinase"/>
    <property type="match status" value="1"/>
</dbReference>
<evidence type="ECO:0000256" key="11">
    <source>
        <dbReference type="SAM" id="Phobius"/>
    </source>
</evidence>
<dbReference type="InterPro" id="IPR036097">
    <property type="entry name" value="HisK_dim/P_sf"/>
</dbReference>
<dbReference type="InterPro" id="IPR003661">
    <property type="entry name" value="HisK_dim/P_dom"/>
</dbReference>
<dbReference type="PANTHER" id="PTHR45436:SF1">
    <property type="entry name" value="SENSOR PROTEIN QSEC"/>
    <property type="match status" value="1"/>
</dbReference>
<feature type="domain" description="HAMP" evidence="13">
    <location>
        <begin position="192"/>
        <end position="244"/>
    </location>
</feature>
<dbReference type="PROSITE" id="PS50885">
    <property type="entry name" value="HAMP"/>
    <property type="match status" value="1"/>
</dbReference>
<dbReference type="Pfam" id="PF00512">
    <property type="entry name" value="HisKA"/>
    <property type="match status" value="1"/>
</dbReference>
<keyword evidence="10 11" id="KW-0472">Membrane</keyword>
<proteinExistence type="predicted"/>
<dbReference type="PROSITE" id="PS50109">
    <property type="entry name" value="HIS_KIN"/>
    <property type="match status" value="1"/>
</dbReference>
<dbReference type="Pfam" id="PF08521">
    <property type="entry name" value="2CSK_N"/>
    <property type="match status" value="1"/>
</dbReference>
<dbReference type="InterPro" id="IPR005467">
    <property type="entry name" value="His_kinase_dom"/>
</dbReference>
<keyword evidence="7 14" id="KW-0418">Kinase</keyword>
<dbReference type="AlphaFoldDB" id="A0A5Q0M1S9"/>
<dbReference type="EMBL" id="CP045644">
    <property type="protein sequence ID" value="QFZ82524.1"/>
    <property type="molecule type" value="Genomic_DNA"/>
</dbReference>
<dbReference type="GO" id="GO:0000155">
    <property type="term" value="F:phosphorelay sensor kinase activity"/>
    <property type="evidence" value="ECO:0007669"/>
    <property type="project" value="InterPro"/>
</dbReference>
<dbReference type="Pfam" id="PF02518">
    <property type="entry name" value="HATPase_c"/>
    <property type="match status" value="1"/>
</dbReference>
<dbReference type="InterPro" id="IPR050428">
    <property type="entry name" value="TCS_sensor_his_kinase"/>
</dbReference>